<keyword evidence="1" id="KW-0812">Transmembrane</keyword>
<name>A0A934VVN1_9BACT</name>
<evidence type="ECO:0000313" key="3">
    <source>
        <dbReference type="Proteomes" id="UP000603141"/>
    </source>
</evidence>
<keyword evidence="1" id="KW-0472">Membrane</keyword>
<organism evidence="2 3">
    <name type="scientific">Luteolibacter pohnpeiensis</name>
    <dbReference type="NCBI Taxonomy" id="454153"/>
    <lineage>
        <taxon>Bacteria</taxon>
        <taxon>Pseudomonadati</taxon>
        <taxon>Verrucomicrobiota</taxon>
        <taxon>Verrucomicrobiia</taxon>
        <taxon>Verrucomicrobiales</taxon>
        <taxon>Verrucomicrobiaceae</taxon>
        <taxon>Luteolibacter</taxon>
    </lineage>
</organism>
<feature type="transmembrane region" description="Helical" evidence="1">
    <location>
        <begin position="30"/>
        <end position="53"/>
    </location>
</feature>
<dbReference type="Proteomes" id="UP000603141">
    <property type="component" value="Unassembled WGS sequence"/>
</dbReference>
<feature type="transmembrane region" description="Helical" evidence="1">
    <location>
        <begin position="168"/>
        <end position="194"/>
    </location>
</feature>
<dbReference type="EMBL" id="JAENIJ010000026">
    <property type="protein sequence ID" value="MBK1883732.1"/>
    <property type="molecule type" value="Genomic_DNA"/>
</dbReference>
<dbReference type="PANTHER" id="PTHR40115">
    <property type="entry name" value="INNER MEMBRANE PROTEIN WITH PEPSY TM HELIX"/>
    <property type="match status" value="1"/>
</dbReference>
<evidence type="ECO:0000256" key="1">
    <source>
        <dbReference type="SAM" id="Phobius"/>
    </source>
</evidence>
<comment type="caution">
    <text evidence="2">The sequence shown here is derived from an EMBL/GenBank/DDBJ whole genome shotgun (WGS) entry which is preliminary data.</text>
</comment>
<dbReference type="AlphaFoldDB" id="A0A934VVN1"/>
<gene>
    <name evidence="2" type="ORF">JIN85_15040</name>
</gene>
<dbReference type="InterPro" id="IPR032307">
    <property type="entry name" value="PepSY_TM-like_2"/>
</dbReference>
<keyword evidence="3" id="KW-1185">Reference proteome</keyword>
<keyword evidence="1" id="KW-1133">Transmembrane helix</keyword>
<dbReference type="RefSeq" id="WP_200272175.1">
    <property type="nucleotide sequence ID" value="NZ_JAENIJ010000026.1"/>
</dbReference>
<protein>
    <submittedName>
        <fullName evidence="2">PepSY-associated TM helix domain-containing protein</fullName>
    </submittedName>
</protein>
<dbReference type="Pfam" id="PF16357">
    <property type="entry name" value="PepSY_TM_like_2"/>
    <property type="match status" value="1"/>
</dbReference>
<sequence length="221" mass="24630">MPADDPPKPSNSARNAAKKRKAFFTKQFYLWHWVSSALCLAAMLFFAVTGITLNHASRFSSKPDVREIKATLPPNLLKRIAFDGSPDATAPVPEEVADWLSKKTGTKLSGRAAEWSEYELYISLPRPGGDGWLSIDRETGEILHETTRRGTVAFINDLHKGRNTGPAWAWFIDLFSIACVVFCITGLCLLWVHAKRRPSTWPVVIAGIVIPLILILFFLHA</sequence>
<dbReference type="PANTHER" id="PTHR40115:SF1">
    <property type="entry name" value="INNER MEMBRANE PROTEIN WITH PEPSY TM HELIX"/>
    <property type="match status" value="1"/>
</dbReference>
<evidence type="ECO:0000313" key="2">
    <source>
        <dbReference type="EMBL" id="MBK1883732.1"/>
    </source>
</evidence>
<reference evidence="2" key="1">
    <citation type="submission" date="2021-01" db="EMBL/GenBank/DDBJ databases">
        <title>Modified the classification status of verrucomicrobia.</title>
        <authorList>
            <person name="Feng X."/>
        </authorList>
    </citation>
    <scope>NUCLEOTIDE SEQUENCE</scope>
    <source>
        <strain evidence="2">KCTC 22041</strain>
    </source>
</reference>
<proteinExistence type="predicted"/>
<feature type="transmembrane region" description="Helical" evidence="1">
    <location>
        <begin position="200"/>
        <end position="219"/>
    </location>
</feature>
<accession>A0A934VVN1</accession>